<accession>A0A6G1D3J6</accession>
<feature type="non-terminal residue" evidence="2">
    <location>
        <position position="60"/>
    </location>
</feature>
<dbReference type="Proteomes" id="UP000479710">
    <property type="component" value="Unassembled WGS sequence"/>
</dbReference>
<reference evidence="2 3" key="1">
    <citation type="submission" date="2019-11" db="EMBL/GenBank/DDBJ databases">
        <title>Whole genome sequence of Oryza granulata.</title>
        <authorList>
            <person name="Li W."/>
        </authorList>
    </citation>
    <scope>NUCLEOTIDE SEQUENCE [LARGE SCALE GENOMIC DNA]</scope>
    <source>
        <strain evidence="3">cv. Menghai</strain>
        <tissue evidence="2">Leaf</tissue>
    </source>
</reference>
<feature type="non-terminal residue" evidence="2">
    <location>
        <position position="1"/>
    </location>
</feature>
<feature type="region of interest" description="Disordered" evidence="1">
    <location>
        <begin position="15"/>
        <end position="35"/>
    </location>
</feature>
<gene>
    <name evidence="2" type="ORF">E2562_013557</name>
</gene>
<feature type="compositionally biased region" description="Basic residues" evidence="1">
    <location>
        <begin position="17"/>
        <end position="27"/>
    </location>
</feature>
<dbReference type="EMBL" id="SPHZ02000007">
    <property type="protein sequence ID" value="KAF0906990.1"/>
    <property type="molecule type" value="Genomic_DNA"/>
</dbReference>
<proteinExistence type="predicted"/>
<protein>
    <submittedName>
        <fullName evidence="2">Uncharacterized protein</fullName>
    </submittedName>
</protein>
<organism evidence="2 3">
    <name type="scientific">Oryza meyeriana var. granulata</name>
    <dbReference type="NCBI Taxonomy" id="110450"/>
    <lineage>
        <taxon>Eukaryota</taxon>
        <taxon>Viridiplantae</taxon>
        <taxon>Streptophyta</taxon>
        <taxon>Embryophyta</taxon>
        <taxon>Tracheophyta</taxon>
        <taxon>Spermatophyta</taxon>
        <taxon>Magnoliopsida</taxon>
        <taxon>Liliopsida</taxon>
        <taxon>Poales</taxon>
        <taxon>Poaceae</taxon>
        <taxon>BOP clade</taxon>
        <taxon>Oryzoideae</taxon>
        <taxon>Oryzeae</taxon>
        <taxon>Oryzinae</taxon>
        <taxon>Oryza</taxon>
        <taxon>Oryza meyeriana</taxon>
    </lineage>
</organism>
<comment type="caution">
    <text evidence="2">The sequence shown here is derived from an EMBL/GenBank/DDBJ whole genome shotgun (WGS) entry which is preliminary data.</text>
</comment>
<evidence type="ECO:0000256" key="1">
    <source>
        <dbReference type="SAM" id="MobiDB-lite"/>
    </source>
</evidence>
<dbReference type="AlphaFoldDB" id="A0A6G1D3J6"/>
<evidence type="ECO:0000313" key="2">
    <source>
        <dbReference type="EMBL" id="KAF0906990.1"/>
    </source>
</evidence>
<sequence>RITIASQWSSLPICHYRPPRRSSRRHQPGATGAQSLTVVTVGSASPPPWAIHPISGQDSS</sequence>
<name>A0A6G1D3J6_9ORYZ</name>
<keyword evidence="3" id="KW-1185">Reference proteome</keyword>
<evidence type="ECO:0000313" key="3">
    <source>
        <dbReference type="Proteomes" id="UP000479710"/>
    </source>
</evidence>